<dbReference type="Pfam" id="PF11967">
    <property type="entry name" value="RecO_N"/>
    <property type="match status" value="1"/>
</dbReference>
<keyword evidence="4 7" id="KW-0233">DNA recombination</keyword>
<evidence type="ECO:0000256" key="5">
    <source>
        <dbReference type="ARBA" id="ARBA00023204"/>
    </source>
</evidence>
<evidence type="ECO:0000256" key="3">
    <source>
        <dbReference type="ARBA" id="ARBA00022763"/>
    </source>
</evidence>
<name>A0A6M4IMD3_9BACT</name>
<evidence type="ECO:0000256" key="6">
    <source>
        <dbReference type="ARBA" id="ARBA00033409"/>
    </source>
</evidence>
<evidence type="ECO:0000313" key="9">
    <source>
        <dbReference type="EMBL" id="QJR35235.1"/>
    </source>
</evidence>
<dbReference type="Gene3D" id="1.20.1440.120">
    <property type="entry name" value="Recombination protein O, C-terminal domain"/>
    <property type="match status" value="1"/>
</dbReference>
<dbReference type="Gene3D" id="6.20.220.20">
    <property type="entry name" value="Recombination protein O, zinc-binding domain"/>
    <property type="match status" value="1"/>
</dbReference>
<dbReference type="GO" id="GO:0006302">
    <property type="term" value="P:double-strand break repair"/>
    <property type="evidence" value="ECO:0007669"/>
    <property type="project" value="TreeGrafter"/>
</dbReference>
<keyword evidence="5 7" id="KW-0234">DNA repair</keyword>
<dbReference type="RefSeq" id="WP_171224665.1">
    <property type="nucleotide sequence ID" value="NZ_CP053085.1"/>
</dbReference>
<proteinExistence type="inferred from homology"/>
<keyword evidence="10" id="KW-1185">Reference proteome</keyword>
<dbReference type="InterPro" id="IPR012340">
    <property type="entry name" value="NA-bd_OB-fold"/>
</dbReference>
<evidence type="ECO:0000256" key="1">
    <source>
        <dbReference type="ARBA" id="ARBA00007452"/>
    </source>
</evidence>
<dbReference type="Proteomes" id="UP000500938">
    <property type="component" value="Chromosome"/>
</dbReference>
<dbReference type="InterPro" id="IPR022572">
    <property type="entry name" value="DNA_rep/recomb_RecO_N"/>
</dbReference>
<protein>
    <recommendedName>
        <fullName evidence="2 7">DNA repair protein RecO</fullName>
    </recommendedName>
    <alternativeName>
        <fullName evidence="6 7">Recombination protein O</fullName>
    </alternativeName>
</protein>
<organism evidence="9 10">
    <name type="scientific">Gemmatimonas groenlandica</name>
    <dbReference type="NCBI Taxonomy" id="2732249"/>
    <lineage>
        <taxon>Bacteria</taxon>
        <taxon>Pseudomonadati</taxon>
        <taxon>Gemmatimonadota</taxon>
        <taxon>Gemmatimonadia</taxon>
        <taxon>Gemmatimonadales</taxon>
        <taxon>Gemmatimonadaceae</taxon>
        <taxon>Gemmatimonas</taxon>
    </lineage>
</organism>
<dbReference type="InterPro" id="IPR037278">
    <property type="entry name" value="ARFGAP/RecO"/>
</dbReference>
<dbReference type="KEGG" id="ggr:HKW67_06830"/>
<evidence type="ECO:0000256" key="2">
    <source>
        <dbReference type="ARBA" id="ARBA00021310"/>
    </source>
</evidence>
<dbReference type="PANTHER" id="PTHR33991:SF1">
    <property type="entry name" value="DNA REPAIR PROTEIN RECO"/>
    <property type="match status" value="1"/>
</dbReference>
<dbReference type="EMBL" id="CP053085">
    <property type="protein sequence ID" value="QJR35235.1"/>
    <property type="molecule type" value="Genomic_DNA"/>
</dbReference>
<dbReference type="GO" id="GO:0006310">
    <property type="term" value="P:DNA recombination"/>
    <property type="evidence" value="ECO:0007669"/>
    <property type="project" value="UniProtKB-UniRule"/>
</dbReference>
<comment type="function">
    <text evidence="7">Involved in DNA repair and RecF pathway recombination.</text>
</comment>
<feature type="domain" description="DNA replication/recombination mediator RecO N-terminal" evidence="8">
    <location>
        <begin position="1"/>
        <end position="80"/>
    </location>
</feature>
<dbReference type="PANTHER" id="PTHR33991">
    <property type="entry name" value="DNA REPAIR PROTEIN RECO"/>
    <property type="match status" value="1"/>
</dbReference>
<gene>
    <name evidence="7 9" type="primary">recO</name>
    <name evidence="9" type="ORF">HKW67_06830</name>
</gene>
<dbReference type="SUPFAM" id="SSF57863">
    <property type="entry name" value="ArfGap/RecO-like zinc finger"/>
    <property type="match status" value="1"/>
</dbReference>
<dbReference type="GO" id="GO:0043590">
    <property type="term" value="C:bacterial nucleoid"/>
    <property type="evidence" value="ECO:0007669"/>
    <property type="project" value="TreeGrafter"/>
</dbReference>
<dbReference type="SUPFAM" id="SSF50249">
    <property type="entry name" value="Nucleic acid-binding proteins"/>
    <property type="match status" value="1"/>
</dbReference>
<dbReference type="HAMAP" id="MF_00201">
    <property type="entry name" value="RecO"/>
    <property type="match status" value="1"/>
</dbReference>
<dbReference type="AlphaFoldDB" id="A0A6M4IMD3"/>
<dbReference type="NCBIfam" id="TIGR00613">
    <property type="entry name" value="reco"/>
    <property type="match status" value="1"/>
</dbReference>
<dbReference type="InterPro" id="IPR003717">
    <property type="entry name" value="RecO"/>
</dbReference>
<evidence type="ECO:0000256" key="4">
    <source>
        <dbReference type="ARBA" id="ARBA00023172"/>
    </source>
</evidence>
<comment type="similarity">
    <text evidence="1 7">Belongs to the RecO family.</text>
</comment>
<accession>A0A6M4IMD3</accession>
<dbReference type="Pfam" id="PF02565">
    <property type="entry name" value="RecO_C"/>
    <property type="match status" value="1"/>
</dbReference>
<evidence type="ECO:0000259" key="8">
    <source>
        <dbReference type="Pfam" id="PF11967"/>
    </source>
</evidence>
<dbReference type="InterPro" id="IPR042242">
    <property type="entry name" value="RecO_C"/>
</dbReference>
<evidence type="ECO:0000256" key="7">
    <source>
        <dbReference type="HAMAP-Rule" id="MF_00201"/>
    </source>
</evidence>
<dbReference type="Gene3D" id="2.40.50.140">
    <property type="entry name" value="Nucleic acid-binding proteins"/>
    <property type="match status" value="1"/>
</dbReference>
<keyword evidence="3 7" id="KW-0227">DNA damage</keyword>
<evidence type="ECO:0000313" key="10">
    <source>
        <dbReference type="Proteomes" id="UP000500938"/>
    </source>
</evidence>
<reference evidence="9 10" key="1">
    <citation type="submission" date="2020-05" db="EMBL/GenBank/DDBJ databases">
        <title>Complete genome sequence of Gemmatimonas greenlandica TET16.</title>
        <authorList>
            <person name="Zeng Y."/>
        </authorList>
    </citation>
    <scope>NUCLEOTIDE SEQUENCE [LARGE SCALE GENOMIC DNA]</scope>
    <source>
        <strain evidence="9 10">TET16</strain>
    </source>
</reference>
<sequence>MSLITTDAIVLHAVPYLESSRILRLATREAGVLSVVARGARSSKKRFGSGVDLFAEGQAQIQVKPGRDLHALNAFDVTRSRAGLATDLGRFTAASALVECVLRVVHDEAAPRVYQGVAAGLDAIAEASEADTVALTLGIFWRLVSEVGFMPSIDRCAECHAEIPPEADARFSHAAGGVLCPLCAKMAPSGRRLPASAREVISAWIRGEQPAVEPADCRAHQRLLREFVTQHLPDSRELRAFGVWEQGRW</sequence>